<dbReference type="EMBL" id="CBBU010000089">
    <property type="protein sequence ID" value="CDA40951.1"/>
    <property type="molecule type" value="Genomic_DNA"/>
</dbReference>
<evidence type="ECO:0000313" key="3">
    <source>
        <dbReference type="Proteomes" id="UP000018175"/>
    </source>
</evidence>
<sequence length="1011" mass="111786">MTINYKDLALNPAAEVIREFTVDNSAPDTSKMRVEYSKSLIDTFLSNITFGFYNPSVNVTFTAYDDISGIDNFKWGYKRQEGASEVNLAQYEDGYIKAVQDKEDASKYTGTVILPLNTAQQLRGNISFSATDNCNNESNKYTDTNHMIIVDTISPKMTVEYTSANRTYGDKAYYNKDVTATFTVNEANFFPEDVKVKLSKNGGEAQLITPEWVDSSADVHIGTYTINATQDHLADGDYIFTVDCKDKSENQMKDDEGKPYVYSSGILVVDTITPVVTVDYSNKNIVNTLEDNSGNQRNYYNETQTATIIVNEHNFKADEVVLDVTATDVAGNALDVDDLNVKSAWTNNGDIHTMTITYPGDANYTFDIAYTDLATNEASDYDNDYFTVDKTTPTDLQISYSNSLLDTFLSNISFGFYNSKVTVTISATDNISSVHNFQYSYVKASGVSDVNAELINQAIEEAEITYSDSGAAATATFEIPREALTDSNQFNGTVNFDAIDRAGNESDYLEDTKRLVVDNITPISTIEYNAPAQTVDGIAYYDGNIISTIVVNEANFYSEDAVITVTKDGTDYPVNVDWTDNSADMHTGVFTLSEDGDYFVTVSYMDKSNNQMQTYASDQMTIDTQINEATITINGEDASGRAFKDDVVLGVAFEDKNYQNYEIILTRTSYADKNVDVTDKFIGNRMSINDNTGAGSFNSFEKIKDNDGIYTITVRVSDKAGHVSDKSETFTINRFGSVYEYNDYLVSLIKDGGAYVQNVNDNLVITEYNADRLVSQSLDIKISRDGKPINTSKYTVTPEISEQTAVGNSGWYQYQYTIEKDNFTEDGIYKVTVASKDATGNTPENTPDNTNYTSNSILFRVDSTSPEISSIKGLEKSVINSTEVIPEYTVYDTIGLKSVTVEVDGKEVQKVTDFGSDMNNYVGSFTLKENSASQKVRIVVTDMAGNVTDTDANDFNAAYSFNPSVIVSTNFFVRWYANKGIFWGSITGVVVVIAGVTAGIIAGKKRKKETE</sequence>
<dbReference type="AlphaFoldDB" id="R6A2Q7"/>
<accession>R6A2Q7</accession>
<gene>
    <name evidence="2" type="ORF">BN765_00133</name>
</gene>
<keyword evidence="1" id="KW-0812">Transmembrane</keyword>
<keyword evidence="1" id="KW-0472">Membrane</keyword>
<protein>
    <recommendedName>
        <fullName evidence="4">Ig-like domain-containing protein</fullName>
    </recommendedName>
</protein>
<reference evidence="2" key="1">
    <citation type="submission" date="2012-11" db="EMBL/GenBank/DDBJ databases">
        <title>Dependencies among metagenomic species, viruses, plasmids and units of genetic variation.</title>
        <authorList>
            <person name="Nielsen H.B."/>
            <person name="Almeida M."/>
            <person name="Juncker A.S."/>
            <person name="Rasmussen S."/>
            <person name="Li J."/>
            <person name="Sunagawa S."/>
            <person name="Plichta D."/>
            <person name="Gautier L."/>
            <person name="Le Chatelier E."/>
            <person name="Peletier E."/>
            <person name="Bonde I."/>
            <person name="Nielsen T."/>
            <person name="Manichanh C."/>
            <person name="Arumugam M."/>
            <person name="Batto J."/>
            <person name="Santos M.B.Q.D."/>
            <person name="Blom N."/>
            <person name="Borruel N."/>
            <person name="Burgdorf K.S."/>
            <person name="Boumezbeur F."/>
            <person name="Casellas F."/>
            <person name="Dore J."/>
            <person name="Guarner F."/>
            <person name="Hansen T."/>
            <person name="Hildebrand F."/>
            <person name="Kaas R.S."/>
            <person name="Kennedy S."/>
            <person name="Kristiansen K."/>
            <person name="Kultima J.R."/>
            <person name="Leonard P."/>
            <person name="Levenez F."/>
            <person name="Lund O."/>
            <person name="Moumen B."/>
            <person name="Le Paslier D."/>
            <person name="Pons N."/>
            <person name="Pedersen O."/>
            <person name="Prifti E."/>
            <person name="Qin J."/>
            <person name="Raes J."/>
            <person name="Tap J."/>
            <person name="Tims S."/>
            <person name="Ussery D.W."/>
            <person name="Yamada T."/>
            <person name="MetaHit consortium"/>
            <person name="Renault P."/>
            <person name="Sicheritz-Ponten T."/>
            <person name="Bork P."/>
            <person name="Wang J."/>
            <person name="Brunak S."/>
            <person name="Ehrlich S.D."/>
        </authorList>
    </citation>
    <scope>NUCLEOTIDE SEQUENCE [LARGE SCALE GENOMIC DNA]</scope>
</reference>
<organism evidence="2 3">
    <name type="scientific">Lachnospira eligens CAG:72</name>
    <dbReference type="NCBI Taxonomy" id="1263077"/>
    <lineage>
        <taxon>Bacteria</taxon>
        <taxon>Bacillati</taxon>
        <taxon>Bacillota</taxon>
        <taxon>Clostridia</taxon>
        <taxon>Lachnospirales</taxon>
        <taxon>Lachnospiraceae</taxon>
        <taxon>Lachnospira</taxon>
    </lineage>
</organism>
<evidence type="ECO:0000256" key="1">
    <source>
        <dbReference type="SAM" id="Phobius"/>
    </source>
</evidence>
<name>R6A2Q7_9FIRM</name>
<evidence type="ECO:0008006" key="4">
    <source>
        <dbReference type="Google" id="ProtNLM"/>
    </source>
</evidence>
<keyword evidence="1" id="KW-1133">Transmembrane helix</keyword>
<comment type="caution">
    <text evidence="2">The sequence shown here is derived from an EMBL/GenBank/DDBJ whole genome shotgun (WGS) entry which is preliminary data.</text>
</comment>
<feature type="transmembrane region" description="Helical" evidence="1">
    <location>
        <begin position="981"/>
        <end position="1002"/>
    </location>
</feature>
<proteinExistence type="predicted"/>
<dbReference type="Proteomes" id="UP000018175">
    <property type="component" value="Unassembled WGS sequence"/>
</dbReference>
<evidence type="ECO:0000313" key="2">
    <source>
        <dbReference type="EMBL" id="CDA40951.1"/>
    </source>
</evidence>